<dbReference type="AlphaFoldDB" id="A0A0F8Y6P4"/>
<comment type="caution">
    <text evidence="1">The sequence shown here is derived from an EMBL/GenBank/DDBJ whole genome shotgun (WGS) entry which is preliminary data.</text>
</comment>
<evidence type="ECO:0000313" key="1">
    <source>
        <dbReference type="EMBL" id="KKK77112.1"/>
    </source>
</evidence>
<sequence>MSNQNREFYQAFYELCRREHPSPYHDLIWRLSKVTSVQALAAWSQGRPVYMVETDRQCDAISPVFTTIRKFPTRRAAGRWARGEASRVS</sequence>
<dbReference type="EMBL" id="LAZR01055112">
    <property type="protein sequence ID" value="KKK77112.1"/>
    <property type="molecule type" value="Genomic_DNA"/>
</dbReference>
<reference evidence="1" key="1">
    <citation type="journal article" date="2015" name="Nature">
        <title>Complex archaea that bridge the gap between prokaryotes and eukaryotes.</title>
        <authorList>
            <person name="Spang A."/>
            <person name="Saw J.H."/>
            <person name="Jorgensen S.L."/>
            <person name="Zaremba-Niedzwiedzka K."/>
            <person name="Martijn J."/>
            <person name="Lind A.E."/>
            <person name="van Eijk R."/>
            <person name="Schleper C."/>
            <person name="Guy L."/>
            <person name="Ettema T.J."/>
        </authorList>
    </citation>
    <scope>NUCLEOTIDE SEQUENCE</scope>
</reference>
<proteinExistence type="predicted"/>
<accession>A0A0F8Y6P4</accession>
<organism evidence="1">
    <name type="scientific">marine sediment metagenome</name>
    <dbReference type="NCBI Taxonomy" id="412755"/>
    <lineage>
        <taxon>unclassified sequences</taxon>
        <taxon>metagenomes</taxon>
        <taxon>ecological metagenomes</taxon>
    </lineage>
</organism>
<protein>
    <submittedName>
        <fullName evidence="1">Uncharacterized protein</fullName>
    </submittedName>
</protein>
<name>A0A0F8Y6P4_9ZZZZ</name>
<gene>
    <name evidence="1" type="ORF">LCGC14_2856910</name>
</gene>